<dbReference type="Proteomes" id="UP000194159">
    <property type="component" value="Plasmid pRetNXC12e"/>
</dbReference>
<dbReference type="EMBL" id="CP020911">
    <property type="protein sequence ID" value="ARQ14345.1"/>
    <property type="molecule type" value="Genomic_DNA"/>
</dbReference>
<evidence type="ECO:0000256" key="2">
    <source>
        <dbReference type="PROSITE-ProRule" id="PRU00169"/>
    </source>
</evidence>
<keyword evidence="1 2" id="KW-0597">Phosphoprotein</keyword>
<feature type="domain" description="Response regulatory" evidence="3">
    <location>
        <begin position="36"/>
        <end position="149"/>
    </location>
</feature>
<organism evidence="4 5">
    <name type="scientific">Rhizobium etli</name>
    <dbReference type="NCBI Taxonomy" id="29449"/>
    <lineage>
        <taxon>Bacteria</taxon>
        <taxon>Pseudomonadati</taxon>
        <taxon>Pseudomonadota</taxon>
        <taxon>Alphaproteobacteria</taxon>
        <taxon>Hyphomicrobiales</taxon>
        <taxon>Rhizobiaceae</taxon>
        <taxon>Rhizobium/Agrobacterium group</taxon>
        <taxon>Rhizobium</taxon>
    </lineage>
</organism>
<dbReference type="AlphaFoldDB" id="A0AAN1BN62"/>
<dbReference type="InterPro" id="IPR011006">
    <property type="entry name" value="CheY-like_superfamily"/>
</dbReference>
<dbReference type="Pfam" id="PF00072">
    <property type="entry name" value="Response_reg"/>
    <property type="match status" value="1"/>
</dbReference>
<keyword evidence="4" id="KW-0614">Plasmid</keyword>
<evidence type="ECO:0000313" key="4">
    <source>
        <dbReference type="EMBL" id="ARQ14345.1"/>
    </source>
</evidence>
<geneLocation type="plasmid" evidence="5">
    <name>pretnxc12e</name>
</geneLocation>
<name>A0AAN1BN62_RHIET</name>
<dbReference type="InterPro" id="IPR050595">
    <property type="entry name" value="Bact_response_regulator"/>
</dbReference>
<dbReference type="SUPFAM" id="SSF52172">
    <property type="entry name" value="CheY-like"/>
    <property type="match status" value="1"/>
</dbReference>
<dbReference type="SMART" id="SM00448">
    <property type="entry name" value="REC"/>
    <property type="match status" value="1"/>
</dbReference>
<sequence>MPIRSYNFRKTSDGLFRAVIAIVPERTAPVSLGKKIVAIVDDDEAMLEATSGFLEAMGYDVLPFGSGEAFLESPRASTIDVLLTDINMPGMSGLDLQTMVRVRYPALPVIMMTALRDDMLRRRVIASGAKALLQKPILADDLVRCLEAA</sequence>
<evidence type="ECO:0000259" key="3">
    <source>
        <dbReference type="PROSITE" id="PS50110"/>
    </source>
</evidence>
<dbReference type="Gene3D" id="3.40.50.2300">
    <property type="match status" value="1"/>
</dbReference>
<proteinExistence type="predicted"/>
<gene>
    <name evidence="4" type="ORF">NXC12_PE00752</name>
</gene>
<dbReference type="GO" id="GO:0000160">
    <property type="term" value="P:phosphorelay signal transduction system"/>
    <property type="evidence" value="ECO:0007669"/>
    <property type="project" value="InterPro"/>
</dbReference>
<accession>A0AAN1BN62</accession>
<dbReference type="PANTHER" id="PTHR44591:SF25">
    <property type="entry name" value="CHEMOTAXIS TWO-COMPONENT RESPONSE REGULATOR"/>
    <property type="match status" value="1"/>
</dbReference>
<protein>
    <submittedName>
        <fullName evidence="4">Response regulator CheY-like domain-containing protein</fullName>
    </submittedName>
</protein>
<dbReference type="PANTHER" id="PTHR44591">
    <property type="entry name" value="STRESS RESPONSE REGULATOR PROTEIN 1"/>
    <property type="match status" value="1"/>
</dbReference>
<feature type="modified residue" description="4-aspartylphosphate" evidence="2">
    <location>
        <position position="85"/>
    </location>
</feature>
<evidence type="ECO:0000256" key="1">
    <source>
        <dbReference type="ARBA" id="ARBA00022553"/>
    </source>
</evidence>
<dbReference type="PROSITE" id="PS50110">
    <property type="entry name" value="RESPONSE_REGULATORY"/>
    <property type="match status" value="1"/>
</dbReference>
<evidence type="ECO:0000313" key="5">
    <source>
        <dbReference type="Proteomes" id="UP000194159"/>
    </source>
</evidence>
<dbReference type="InterPro" id="IPR001789">
    <property type="entry name" value="Sig_transdc_resp-reg_receiver"/>
</dbReference>
<reference evidence="4 5" key="1">
    <citation type="submission" date="2017-04" db="EMBL/GenBank/DDBJ databases">
        <title>Complete genome sequences of Rhizobium genomic linages associated to common bean (phaseolus vulgaris).</title>
        <authorList>
            <person name="Santamaria R.I."/>
            <person name="Bustos P."/>
            <person name="Perez-Carrascal O."/>
            <person name="Martinez-Flores I."/>
            <person name="Juarez S."/>
            <person name="Lozano L."/>
            <person name="Miranda F."/>
            <person name="Vinuesa P."/>
            <person name="Martinez-Romero E."/>
            <person name="Cevallos M.A."/>
            <person name="Romero D."/>
            <person name="Davila G."/>
            <person name="Gonzalez V."/>
        </authorList>
    </citation>
    <scope>NUCLEOTIDE SEQUENCE [LARGE SCALE GENOMIC DNA]</scope>
    <source>
        <strain evidence="4 5">NXC12</strain>
        <plasmid evidence="5">pretnxc12e</plasmid>
    </source>
</reference>